<organism evidence="1 2">
    <name type="scientific">Paracoccus simplex</name>
    <dbReference type="NCBI Taxonomy" id="2086346"/>
    <lineage>
        <taxon>Bacteria</taxon>
        <taxon>Pseudomonadati</taxon>
        <taxon>Pseudomonadota</taxon>
        <taxon>Alphaproteobacteria</taxon>
        <taxon>Rhodobacterales</taxon>
        <taxon>Paracoccaceae</taxon>
        <taxon>Paracoccus</taxon>
    </lineage>
</organism>
<keyword evidence="2" id="KW-1185">Reference proteome</keyword>
<evidence type="ECO:0000313" key="1">
    <source>
        <dbReference type="EMBL" id="MFC3569184.1"/>
    </source>
</evidence>
<comment type="caution">
    <text evidence="1">The sequence shown here is derived from an EMBL/GenBank/DDBJ whole genome shotgun (WGS) entry which is preliminary data.</text>
</comment>
<dbReference type="EMBL" id="JBHRXE010000016">
    <property type="protein sequence ID" value="MFC3569184.1"/>
    <property type="molecule type" value="Genomic_DNA"/>
</dbReference>
<name>A0ABV7RX38_9RHOB</name>
<proteinExistence type="predicted"/>
<accession>A0ABV7RX38</accession>
<evidence type="ECO:0000313" key="2">
    <source>
        <dbReference type="Proteomes" id="UP001595596"/>
    </source>
</evidence>
<protein>
    <submittedName>
        <fullName evidence="1">Uncharacterized protein</fullName>
    </submittedName>
</protein>
<sequence length="259" mass="28216">MSKRDHNMLRAAQKAEAGKALIMAAREARDVRRAEEAARLAAIRDASAVPDQCGPDTIAAPARGPFVVERQLTMVPNGVDHRGLEKWAAAPTGYGHRASVRAADVFDRMIASARRRKKPCPLTPGQIAMGRRYAALVELAAADGTKVSRLDASRGGGDSMGWMDRHLDIAQELTILRNRIGFSAAMTVRRIRPSNRGEVQRGPIMDRVLVDMVCIKGCTLDDVLASHGWAVKGAHRKSIREALCAALDRMIGYRAEKTS</sequence>
<gene>
    <name evidence="1" type="ORF">ACFOMP_06950</name>
</gene>
<dbReference type="Proteomes" id="UP001595596">
    <property type="component" value="Unassembled WGS sequence"/>
</dbReference>
<dbReference type="RefSeq" id="WP_379028856.1">
    <property type="nucleotide sequence ID" value="NZ_JBHRXE010000016.1"/>
</dbReference>
<reference evidence="2" key="1">
    <citation type="journal article" date="2019" name="Int. J. Syst. Evol. Microbiol.">
        <title>The Global Catalogue of Microorganisms (GCM) 10K type strain sequencing project: providing services to taxonomists for standard genome sequencing and annotation.</title>
        <authorList>
            <consortium name="The Broad Institute Genomics Platform"/>
            <consortium name="The Broad Institute Genome Sequencing Center for Infectious Disease"/>
            <person name="Wu L."/>
            <person name="Ma J."/>
        </authorList>
    </citation>
    <scope>NUCLEOTIDE SEQUENCE [LARGE SCALE GENOMIC DNA]</scope>
    <source>
        <strain evidence="2">VKM B-3226</strain>
    </source>
</reference>